<sequence>MTALLGEVTKRLPDRWLVGTLLPGLLWLAVLAIAVRQGHGHPFDPGAVTGTARAIGTLVRDRPTEALAWGGFAVGAAMLTSLAARGLGGAVRSLWWGRWRGPLALPGRLITRLRAHRARRALERSGSRLPERYLPALPTWIGDRLRLVDVRVDAQYGLVLALIWPRLWHRLDADTRVVVAQARGRLDLAATLVGWGVLYLAPVWFWWPSSIIALGVGIVGWRRGRVAAEVFGAAVESTVDLGHLGLAEALGHDVAAGLTPRIADAVNDQLHKGASPQHLPTQKAPTQQVSTQQVPTQQVPATPAAETL</sequence>
<evidence type="ECO:0000313" key="3">
    <source>
        <dbReference type="EMBL" id="SER29314.1"/>
    </source>
</evidence>
<feature type="region of interest" description="Disordered" evidence="1">
    <location>
        <begin position="272"/>
        <end position="308"/>
    </location>
</feature>
<organism evidence="3 4">
    <name type="scientific">Actinokineospora terrae</name>
    <dbReference type="NCBI Taxonomy" id="155974"/>
    <lineage>
        <taxon>Bacteria</taxon>
        <taxon>Bacillati</taxon>
        <taxon>Actinomycetota</taxon>
        <taxon>Actinomycetes</taxon>
        <taxon>Pseudonocardiales</taxon>
        <taxon>Pseudonocardiaceae</taxon>
        <taxon>Actinokineospora</taxon>
    </lineage>
</organism>
<evidence type="ECO:0000313" key="4">
    <source>
        <dbReference type="Proteomes" id="UP000199051"/>
    </source>
</evidence>
<dbReference type="EMBL" id="FOGI01000002">
    <property type="protein sequence ID" value="SER29314.1"/>
    <property type="molecule type" value="Genomic_DNA"/>
</dbReference>
<gene>
    <name evidence="3" type="ORF">SAMN04487818_102435</name>
</gene>
<feature type="transmembrane region" description="Helical" evidence="2">
    <location>
        <begin position="186"/>
        <end position="207"/>
    </location>
</feature>
<accession>A0A1H9N041</accession>
<feature type="transmembrane region" description="Helical" evidence="2">
    <location>
        <begin position="16"/>
        <end position="35"/>
    </location>
</feature>
<dbReference type="AlphaFoldDB" id="A0A1H9N041"/>
<keyword evidence="2" id="KW-0472">Membrane</keyword>
<dbReference type="STRING" id="155974.SAMN04487818_102435"/>
<dbReference type="RefSeq" id="WP_092775347.1">
    <property type="nucleotide sequence ID" value="NZ_FOGI01000002.1"/>
</dbReference>
<evidence type="ECO:0000256" key="1">
    <source>
        <dbReference type="SAM" id="MobiDB-lite"/>
    </source>
</evidence>
<keyword evidence="4" id="KW-1185">Reference proteome</keyword>
<feature type="compositionally biased region" description="Low complexity" evidence="1">
    <location>
        <begin position="284"/>
        <end position="308"/>
    </location>
</feature>
<name>A0A1H9N041_9PSEU</name>
<protein>
    <submittedName>
        <fullName evidence="3">Uncharacterized protein</fullName>
    </submittedName>
</protein>
<reference evidence="4" key="1">
    <citation type="submission" date="2016-10" db="EMBL/GenBank/DDBJ databases">
        <authorList>
            <person name="Varghese N."/>
            <person name="Submissions S."/>
        </authorList>
    </citation>
    <scope>NUCLEOTIDE SEQUENCE [LARGE SCALE GENOMIC DNA]</scope>
    <source>
        <strain evidence="4">DSM 44260</strain>
    </source>
</reference>
<keyword evidence="2" id="KW-1133">Transmembrane helix</keyword>
<dbReference type="Proteomes" id="UP000199051">
    <property type="component" value="Unassembled WGS sequence"/>
</dbReference>
<evidence type="ECO:0000256" key="2">
    <source>
        <dbReference type="SAM" id="Phobius"/>
    </source>
</evidence>
<feature type="transmembrane region" description="Helical" evidence="2">
    <location>
        <begin position="66"/>
        <end position="88"/>
    </location>
</feature>
<keyword evidence="2" id="KW-0812">Transmembrane</keyword>
<proteinExistence type="predicted"/>